<sequence length="409" mass="42027">MIPTPSPDAAPAARPAPRPAAPEGPARYAPATVAEAAELLRQGAARREPLLFEGGGTDLGPDEPGACAVLETGRLARVVEYAPSDQVVVAEAGLTLAALQAVLGRERQRLALDPPLPERATLGGLLSANAFGPLRTRYGGPRDLVIGIAVVTAGGTLVRGGGKVVKNVAGFDLPRLFSGARGTLGLVAEVSFRLHPLPETSATLALPGLGADAAWELARALREAQLEPAAVAALCEGGLWDLGVRFEGFEAAVSAQARRALALAGRRGAALLAPGEAAAFWRRHDALRRRGALRAKLAALPSDLPRVAAGPLAGLLAAMEGGAAVWYPLLGLGFAGGEPSAEAPAAVARARAELVGWRGSLVVQACPASLREAADPWGPPPAALGVMRRLKERFDPDRRLAPGRFVGGI</sequence>
<reference evidence="6" key="1">
    <citation type="journal article" date="2022" name="Int. J. Syst. Evol. Microbiol.">
        <title>Anaeromyxobacter oryzae sp. nov., Anaeromyxobacter diazotrophicus sp. nov. and Anaeromyxobacter paludicola sp. nov., isolated from paddy soils.</title>
        <authorList>
            <person name="Itoh H."/>
            <person name="Xu Z."/>
            <person name="Mise K."/>
            <person name="Masuda Y."/>
            <person name="Ushijima N."/>
            <person name="Hayakawa C."/>
            <person name="Shiratori Y."/>
            <person name="Senoo K."/>
        </authorList>
    </citation>
    <scope>NUCLEOTIDE SEQUENCE [LARGE SCALE GENOMIC DNA]</scope>
    <source>
        <strain evidence="6">Red630</strain>
    </source>
</reference>
<dbReference type="PANTHER" id="PTHR11748">
    <property type="entry name" value="D-LACTATE DEHYDROGENASE"/>
    <property type="match status" value="1"/>
</dbReference>
<dbReference type="Gene3D" id="3.30.465.10">
    <property type="match status" value="1"/>
</dbReference>
<name>A0ABN6N9D3_9BACT</name>
<evidence type="ECO:0000256" key="1">
    <source>
        <dbReference type="ARBA" id="ARBA00022630"/>
    </source>
</evidence>
<dbReference type="InterPro" id="IPR016166">
    <property type="entry name" value="FAD-bd_PCMH"/>
</dbReference>
<keyword evidence="6" id="KW-1185">Reference proteome</keyword>
<evidence type="ECO:0000256" key="3">
    <source>
        <dbReference type="SAM" id="MobiDB-lite"/>
    </source>
</evidence>
<dbReference type="SUPFAM" id="SSF56176">
    <property type="entry name" value="FAD-binding/transporter-associated domain-like"/>
    <property type="match status" value="1"/>
</dbReference>
<dbReference type="Proteomes" id="UP001162734">
    <property type="component" value="Chromosome"/>
</dbReference>
<dbReference type="InterPro" id="IPR016164">
    <property type="entry name" value="FAD-linked_Oxase-like_C"/>
</dbReference>
<dbReference type="InterPro" id="IPR016169">
    <property type="entry name" value="FAD-bd_PCMH_sub2"/>
</dbReference>
<dbReference type="InterPro" id="IPR036318">
    <property type="entry name" value="FAD-bd_PCMH-like_sf"/>
</dbReference>
<accession>A0ABN6N9D3</accession>
<keyword evidence="1" id="KW-0285">Flavoprotein</keyword>
<dbReference type="PROSITE" id="PS51387">
    <property type="entry name" value="FAD_PCMH"/>
    <property type="match status" value="1"/>
</dbReference>
<feature type="compositionally biased region" description="Pro residues" evidence="3">
    <location>
        <begin position="1"/>
        <end position="22"/>
    </location>
</feature>
<protein>
    <submittedName>
        <fullName evidence="5">Glycolate oxidase</fullName>
    </submittedName>
</protein>
<evidence type="ECO:0000313" key="5">
    <source>
        <dbReference type="EMBL" id="BDG08729.1"/>
    </source>
</evidence>
<dbReference type="RefSeq" id="WP_248345932.1">
    <property type="nucleotide sequence ID" value="NZ_AP025592.1"/>
</dbReference>
<proteinExistence type="predicted"/>
<evidence type="ECO:0000313" key="6">
    <source>
        <dbReference type="Proteomes" id="UP001162734"/>
    </source>
</evidence>
<feature type="region of interest" description="Disordered" evidence="3">
    <location>
        <begin position="1"/>
        <end position="28"/>
    </location>
</feature>
<evidence type="ECO:0000256" key="2">
    <source>
        <dbReference type="ARBA" id="ARBA00022827"/>
    </source>
</evidence>
<evidence type="ECO:0000259" key="4">
    <source>
        <dbReference type="PROSITE" id="PS51387"/>
    </source>
</evidence>
<dbReference type="EMBL" id="AP025592">
    <property type="protein sequence ID" value="BDG08729.1"/>
    <property type="molecule type" value="Genomic_DNA"/>
</dbReference>
<organism evidence="5 6">
    <name type="scientific">Anaeromyxobacter paludicola</name>
    <dbReference type="NCBI Taxonomy" id="2918171"/>
    <lineage>
        <taxon>Bacteria</taxon>
        <taxon>Pseudomonadati</taxon>
        <taxon>Myxococcota</taxon>
        <taxon>Myxococcia</taxon>
        <taxon>Myxococcales</taxon>
        <taxon>Cystobacterineae</taxon>
        <taxon>Anaeromyxobacteraceae</taxon>
        <taxon>Anaeromyxobacter</taxon>
    </lineage>
</organism>
<dbReference type="PANTHER" id="PTHR11748:SF103">
    <property type="entry name" value="GLYCOLATE OXIDASE SUBUNIT GLCE"/>
    <property type="match status" value="1"/>
</dbReference>
<dbReference type="SUPFAM" id="SSF55103">
    <property type="entry name" value="FAD-linked oxidases, C-terminal domain"/>
    <property type="match status" value="1"/>
</dbReference>
<dbReference type="Pfam" id="PF01565">
    <property type="entry name" value="FAD_binding_4"/>
    <property type="match status" value="1"/>
</dbReference>
<keyword evidence="2" id="KW-0274">FAD</keyword>
<gene>
    <name evidence="5" type="primary">glcE</name>
    <name evidence="5" type="ORF">AMPC_18420</name>
</gene>
<feature type="domain" description="FAD-binding PCMH-type" evidence="4">
    <location>
        <begin position="20"/>
        <end position="197"/>
    </location>
</feature>
<dbReference type="InterPro" id="IPR006094">
    <property type="entry name" value="Oxid_FAD_bind_N"/>
</dbReference>